<dbReference type="HOGENOM" id="CLU_883217_0_0_1"/>
<dbReference type="Proteomes" id="UP000029665">
    <property type="component" value="Unassembled WGS sequence"/>
</dbReference>
<dbReference type="EMBL" id="CCBP010000021">
    <property type="protein sequence ID" value="CDO68610.1"/>
    <property type="molecule type" value="Genomic_DNA"/>
</dbReference>
<proteinExistence type="predicted"/>
<organism evidence="2 3">
    <name type="scientific">Pycnoporus cinnabarinus</name>
    <name type="common">Cinnabar-red polypore</name>
    <name type="synonym">Trametes cinnabarina</name>
    <dbReference type="NCBI Taxonomy" id="5643"/>
    <lineage>
        <taxon>Eukaryota</taxon>
        <taxon>Fungi</taxon>
        <taxon>Dikarya</taxon>
        <taxon>Basidiomycota</taxon>
        <taxon>Agaricomycotina</taxon>
        <taxon>Agaricomycetes</taxon>
        <taxon>Polyporales</taxon>
        <taxon>Polyporaceae</taxon>
        <taxon>Trametes</taxon>
    </lineage>
</organism>
<sequence>MRTFPKALLDKPSPMHPDPPYSLNDGPVKGHSVNMSLLDCAPKSVGGRVLRQEILRKFKTAISLIVVRGADVVTEEDGTPRLIFNEVEAGDAISEEYAEDDKRWILSDWTYIIRPELPLYTMPYVSFIPCLREALQRSYVTGRRLEQEWAQTKAATIKSRGSVMLGTSKVPIKLPKGYSKQTEQAATLLMDRLKQIKGNSSSGEREADTDAETGAGGSIGSEETTGRSSLALDRLIERHSKSGLDVRFPQILRLHVITSRANRPHRAKASETHEEYHVLTRPSQRVRYRSSDVNDDPTRMLPTPRLASFDATPVA</sequence>
<feature type="compositionally biased region" description="Basic and acidic residues" evidence="1">
    <location>
        <begin position="289"/>
        <end position="298"/>
    </location>
</feature>
<gene>
    <name evidence="2" type="ORF">BN946_scf184996.g41</name>
</gene>
<dbReference type="OrthoDB" id="3265918at2759"/>
<keyword evidence="3" id="KW-1185">Reference proteome</keyword>
<dbReference type="AlphaFoldDB" id="A0A060S2S2"/>
<evidence type="ECO:0000313" key="2">
    <source>
        <dbReference type="EMBL" id="CDO68610.1"/>
    </source>
</evidence>
<feature type="region of interest" description="Disordered" evidence="1">
    <location>
        <begin position="197"/>
        <end position="227"/>
    </location>
</feature>
<comment type="caution">
    <text evidence="2">The sequence shown here is derived from an EMBL/GenBank/DDBJ whole genome shotgun (WGS) entry which is preliminary data.</text>
</comment>
<protein>
    <submittedName>
        <fullName evidence="2">Uncharacterized protein</fullName>
    </submittedName>
</protein>
<evidence type="ECO:0000256" key="1">
    <source>
        <dbReference type="SAM" id="MobiDB-lite"/>
    </source>
</evidence>
<name>A0A060S2S2_PYCCI</name>
<feature type="region of interest" description="Disordered" evidence="1">
    <location>
        <begin position="1"/>
        <end position="25"/>
    </location>
</feature>
<reference evidence="2" key="1">
    <citation type="submission" date="2014-01" db="EMBL/GenBank/DDBJ databases">
        <title>The genome of the white-rot fungus Pycnoporus cinnabarinus: a basidiomycete model with a versatile arsenal for lignocellulosic biomass breakdown.</title>
        <authorList>
            <person name="Levasseur A."/>
            <person name="Lomascolo A."/>
            <person name="Ruiz-Duenas F.J."/>
            <person name="Uzan E."/>
            <person name="Piumi F."/>
            <person name="Kues U."/>
            <person name="Ram A.F.J."/>
            <person name="Murat C."/>
            <person name="Haon M."/>
            <person name="Benoit I."/>
            <person name="Arfi Y."/>
            <person name="Chevret D."/>
            <person name="Drula E."/>
            <person name="Kwon M.J."/>
            <person name="Gouret P."/>
            <person name="Lesage-Meessen L."/>
            <person name="Lombard V."/>
            <person name="Mariette J."/>
            <person name="Noirot C."/>
            <person name="Park J."/>
            <person name="Patyshakuliyeva A."/>
            <person name="Wieneger R.A.B."/>
            <person name="Wosten H.A.B."/>
            <person name="Martin F."/>
            <person name="Coutinho P.M."/>
            <person name="de Vries R."/>
            <person name="Martinez A.T."/>
            <person name="Klopp C."/>
            <person name="Pontarotti P."/>
            <person name="Henrissat B."/>
            <person name="Record E."/>
        </authorList>
    </citation>
    <scope>NUCLEOTIDE SEQUENCE [LARGE SCALE GENOMIC DNA]</scope>
    <source>
        <strain evidence="2">BRFM137</strain>
    </source>
</reference>
<dbReference type="STRING" id="5643.A0A060S2S2"/>
<evidence type="ECO:0000313" key="3">
    <source>
        <dbReference type="Proteomes" id="UP000029665"/>
    </source>
</evidence>
<feature type="region of interest" description="Disordered" evidence="1">
    <location>
        <begin position="287"/>
        <end position="315"/>
    </location>
</feature>
<accession>A0A060S2S2</accession>